<proteinExistence type="predicted"/>
<evidence type="ECO:0000313" key="2">
    <source>
        <dbReference type="EMBL" id="KAA5522573.1"/>
    </source>
</evidence>
<evidence type="ECO:0000259" key="1">
    <source>
        <dbReference type="Pfam" id="PF04448"/>
    </source>
</evidence>
<name>A0ABQ6SKM5_9PAST</name>
<protein>
    <submittedName>
        <fullName evidence="2">DUF551 domain-containing protein</fullName>
    </submittedName>
</protein>
<keyword evidence="3" id="KW-1185">Reference proteome</keyword>
<accession>A0ABQ6SKM5</accession>
<gene>
    <name evidence="2" type="ORF">F2S80_08145</name>
</gene>
<sequence>MSKYFSYDAIDVNLYVHDTAKEAKQTALDIAEDGYNLSSDQCDGLSKGSQDLIKSICYGVILGGIDLPVRQTSVEQDGADAVAKFKYMAQPPVIVEYEQNNGWIKCSERLPKPNKRVLVCNQDNEIRCALYQELIGFGYIPLYGEVTHWHQLPQPPEDE</sequence>
<dbReference type="EMBL" id="VXDF01000007">
    <property type="protein sequence ID" value="KAA5522573.1"/>
    <property type="molecule type" value="Genomic_DNA"/>
</dbReference>
<feature type="domain" description="DUF551" evidence="1">
    <location>
        <begin position="102"/>
        <end position="157"/>
    </location>
</feature>
<comment type="caution">
    <text evidence="2">The sequence shown here is derived from an EMBL/GenBank/DDBJ whole genome shotgun (WGS) entry which is preliminary data.</text>
</comment>
<dbReference type="InterPro" id="IPR007539">
    <property type="entry name" value="DUF551"/>
</dbReference>
<dbReference type="RefSeq" id="WP_139989226.1">
    <property type="nucleotide sequence ID" value="NZ_VCED01000001.1"/>
</dbReference>
<organism evidence="2 3">
    <name type="scientific">Haemophilus seminalis</name>
    <dbReference type="NCBI Taxonomy" id="2582921"/>
    <lineage>
        <taxon>Bacteria</taxon>
        <taxon>Pseudomonadati</taxon>
        <taxon>Pseudomonadota</taxon>
        <taxon>Gammaproteobacteria</taxon>
        <taxon>Pasteurellales</taxon>
        <taxon>Pasteurellaceae</taxon>
        <taxon>Haemophilus</taxon>
    </lineage>
</organism>
<dbReference type="Proteomes" id="UP000324828">
    <property type="component" value="Unassembled WGS sequence"/>
</dbReference>
<dbReference type="Pfam" id="PF04448">
    <property type="entry name" value="DUF551"/>
    <property type="match status" value="1"/>
</dbReference>
<reference evidence="2 3" key="1">
    <citation type="submission" date="2019-09" db="EMBL/GenBank/DDBJ databases">
        <title>Haemophilus seminale sp. nov., isolated from human semen.</title>
        <authorList>
            <person name="Zheng M."/>
        </authorList>
    </citation>
    <scope>NUCLEOTIDE SEQUENCE [LARGE SCALE GENOMIC DNA]</scope>
    <source>
        <strain evidence="2 3">SZY H2</strain>
    </source>
</reference>
<evidence type="ECO:0000313" key="3">
    <source>
        <dbReference type="Proteomes" id="UP000324828"/>
    </source>
</evidence>